<dbReference type="Proteomes" id="UP000275408">
    <property type="component" value="Unassembled WGS sequence"/>
</dbReference>
<proteinExistence type="predicted"/>
<gene>
    <name evidence="1" type="ORF">pdam_00023957</name>
</gene>
<reference evidence="1 2" key="1">
    <citation type="journal article" date="2018" name="Sci. Rep.">
        <title>Comparative analysis of the Pocillopora damicornis genome highlights role of immune system in coral evolution.</title>
        <authorList>
            <person name="Cunning R."/>
            <person name="Bay R.A."/>
            <person name="Gillette P."/>
            <person name="Baker A.C."/>
            <person name="Traylor-Knowles N."/>
        </authorList>
    </citation>
    <scope>NUCLEOTIDE SEQUENCE [LARGE SCALE GENOMIC DNA]</scope>
    <source>
        <strain evidence="1">RSMAS</strain>
        <tissue evidence="1">Whole animal</tissue>
    </source>
</reference>
<dbReference type="EMBL" id="RCHS01002134">
    <property type="protein sequence ID" value="RMX49492.1"/>
    <property type="molecule type" value="Genomic_DNA"/>
</dbReference>
<keyword evidence="2" id="KW-1185">Reference proteome</keyword>
<sequence length="163" mass="18320">LHLPIAELRKRVGSDTNQICLVPGRHHLTGISAKKLFGIHHHQARVQEVPTDFKFQGKMSIIPRQRKTVQQSLAVHLRKLGSHTGVALTNVDFTIWQTTWVSILGWVGVESECPTKITNQSARKTVVVKLKKAGQPCHKIIQVTRHARESSLVDWAKGNLNTY</sequence>
<feature type="non-terminal residue" evidence="1">
    <location>
        <position position="1"/>
    </location>
</feature>
<name>A0A3M6U727_POCDA</name>
<feature type="non-terminal residue" evidence="1">
    <location>
        <position position="163"/>
    </location>
</feature>
<evidence type="ECO:0000313" key="1">
    <source>
        <dbReference type="EMBL" id="RMX49492.1"/>
    </source>
</evidence>
<evidence type="ECO:0000313" key="2">
    <source>
        <dbReference type="Proteomes" id="UP000275408"/>
    </source>
</evidence>
<accession>A0A3M6U727</accession>
<dbReference type="AlphaFoldDB" id="A0A3M6U727"/>
<organism evidence="1 2">
    <name type="scientific">Pocillopora damicornis</name>
    <name type="common">Cauliflower coral</name>
    <name type="synonym">Millepora damicornis</name>
    <dbReference type="NCBI Taxonomy" id="46731"/>
    <lineage>
        <taxon>Eukaryota</taxon>
        <taxon>Metazoa</taxon>
        <taxon>Cnidaria</taxon>
        <taxon>Anthozoa</taxon>
        <taxon>Hexacorallia</taxon>
        <taxon>Scleractinia</taxon>
        <taxon>Astrocoeniina</taxon>
        <taxon>Pocilloporidae</taxon>
        <taxon>Pocillopora</taxon>
    </lineage>
</organism>
<protein>
    <submittedName>
        <fullName evidence="1">Uncharacterized protein</fullName>
    </submittedName>
</protein>
<comment type="caution">
    <text evidence="1">The sequence shown here is derived from an EMBL/GenBank/DDBJ whole genome shotgun (WGS) entry which is preliminary data.</text>
</comment>